<evidence type="ECO:0000313" key="3">
    <source>
        <dbReference type="Proteomes" id="UP000009026"/>
    </source>
</evidence>
<dbReference type="STRING" id="1297742.A176_002056"/>
<name>A0A0H4WQW0_9BACT</name>
<accession>A0A0H4WQW0</accession>
<dbReference type="eggNOG" id="ENOG5031JIM">
    <property type="taxonomic scope" value="Bacteria"/>
</dbReference>
<sequence>MSEQKPRLKRPVENVRAELLADPDTQRIAKSLDMELEAYVELVLDYAQNPDKEPTLIVAPDEELRAAGYNPPSTQDVANFFIAAANGELGIGPPKSYYTGFEAAQDASNKPSLRGDEGQEQVTVDEETSQKLRKHVPKGGGERA</sequence>
<keyword evidence="3" id="KW-1185">Reference proteome</keyword>
<dbReference type="Proteomes" id="UP000009026">
    <property type="component" value="Chromosome"/>
</dbReference>
<feature type="region of interest" description="Disordered" evidence="1">
    <location>
        <begin position="105"/>
        <end position="144"/>
    </location>
</feature>
<protein>
    <submittedName>
        <fullName evidence="2">Uncharacterized protein</fullName>
    </submittedName>
</protein>
<dbReference type="EMBL" id="CP012109">
    <property type="protein sequence ID" value="AKQ65144.1"/>
    <property type="molecule type" value="Genomic_DNA"/>
</dbReference>
<gene>
    <name evidence="2" type="ORF">A176_002056</name>
</gene>
<organism evidence="2 3">
    <name type="scientific">Pseudomyxococcus hansupus</name>
    <dbReference type="NCBI Taxonomy" id="1297742"/>
    <lineage>
        <taxon>Bacteria</taxon>
        <taxon>Pseudomonadati</taxon>
        <taxon>Myxococcota</taxon>
        <taxon>Myxococcia</taxon>
        <taxon>Myxococcales</taxon>
        <taxon>Cystobacterineae</taxon>
        <taxon>Myxococcaceae</taxon>
        <taxon>Pseudomyxococcus</taxon>
    </lineage>
</organism>
<dbReference type="KEGG" id="mym:A176_002056"/>
<dbReference type="OrthoDB" id="5382416at2"/>
<evidence type="ECO:0000313" key="2">
    <source>
        <dbReference type="EMBL" id="AKQ65144.1"/>
    </source>
</evidence>
<evidence type="ECO:0000256" key="1">
    <source>
        <dbReference type="SAM" id="MobiDB-lite"/>
    </source>
</evidence>
<dbReference type="PATRIC" id="fig|1297742.4.peg.2082"/>
<dbReference type="AlphaFoldDB" id="A0A0H4WQW0"/>
<proteinExistence type="predicted"/>
<reference evidence="2 3" key="1">
    <citation type="journal article" date="2016" name="PLoS ONE">
        <title>Complete Genome Sequence and Comparative Genomics of a Novel Myxobacterium Myxococcus hansupus.</title>
        <authorList>
            <person name="Sharma G."/>
            <person name="Narwani T."/>
            <person name="Subramanian S."/>
        </authorList>
    </citation>
    <scope>NUCLEOTIDE SEQUENCE [LARGE SCALE GENOMIC DNA]</scope>
    <source>
        <strain evidence="3">mixupus</strain>
    </source>
</reference>
<dbReference type="RefSeq" id="WP_002639833.1">
    <property type="nucleotide sequence ID" value="NZ_CP012109.1"/>
</dbReference>